<comment type="caution">
    <text evidence="3">The sequence shown here is derived from an EMBL/GenBank/DDBJ whole genome shotgun (WGS) entry which is preliminary data.</text>
</comment>
<keyword evidence="3" id="KW-0378">Hydrolase</keyword>
<dbReference type="InterPro" id="IPR050471">
    <property type="entry name" value="AB_hydrolase"/>
</dbReference>
<dbReference type="PANTHER" id="PTHR43433:SF10">
    <property type="entry name" value="AB HYDROLASE-1 DOMAIN-CONTAINING PROTEIN"/>
    <property type="match status" value="1"/>
</dbReference>
<dbReference type="OrthoDB" id="3249793at2"/>
<evidence type="ECO:0000256" key="1">
    <source>
        <dbReference type="SAM" id="Phobius"/>
    </source>
</evidence>
<keyword evidence="4" id="KW-1185">Reference proteome</keyword>
<feature type="transmembrane region" description="Helical" evidence="1">
    <location>
        <begin position="136"/>
        <end position="155"/>
    </location>
</feature>
<dbReference type="InterPro" id="IPR029058">
    <property type="entry name" value="AB_hydrolase_fold"/>
</dbReference>
<dbReference type="EMBL" id="SMKQ01000139">
    <property type="protein sequence ID" value="TDD41666.1"/>
    <property type="molecule type" value="Genomic_DNA"/>
</dbReference>
<keyword evidence="1" id="KW-0812">Transmembrane</keyword>
<sequence length="465" mass="50698">MVDSPASNHSAACSRTRSRRSCSAGVYPPLCPYRILRSYRTERYPSRPEDSTHSTCCTPSVVARSVVGPSVVVAEDSACGTTRTGCWTTIAGYGDLSAVCPGNAPGRRRDAAVTSVQIPKAAAAVRKRRVIKIVRIVLAVLIGIPAAVVAGLLLWDGGIDTGPRRELLPSVQIDLRIAQTRRGPIEYDLYGTKGPVLLSVHAGLGGADQGRLFAAWLQRDGFRILSPSRPGYLGTPLESGRTNEEQADLLAALLDELGIDRVGVLAVSAGSPVGYTFAARHPDRIWGMVSIGGVSKQQPPGKPSSSLRRTFLNTVVQKLTRLTAMLSFETVVSATLDETSTFNQEQRSGRLSYIMNTPRVRTLFEAMFETTFPYEERWPGTDNDAAQARRGGLPLEQITAPMLVVHGRQDGDVSFDHGEYAAERIPGARHYWMADEDHLGFWLSPRADQLHALVRTFLRQHAPRE</sequence>
<dbReference type="AlphaFoldDB" id="A0A4R4YB49"/>
<accession>A0A4R4YB49</accession>
<gene>
    <name evidence="3" type="ORF">E1286_32225</name>
</gene>
<feature type="domain" description="AB hydrolase-1" evidence="2">
    <location>
        <begin position="195"/>
        <end position="444"/>
    </location>
</feature>
<keyword evidence="1" id="KW-1133">Transmembrane helix</keyword>
<keyword evidence="1" id="KW-0472">Membrane</keyword>
<dbReference type="InterPro" id="IPR000073">
    <property type="entry name" value="AB_hydrolase_1"/>
</dbReference>
<reference evidence="3 4" key="1">
    <citation type="submission" date="2019-03" db="EMBL/GenBank/DDBJ databases">
        <title>Draft genome sequences of novel Actinobacteria.</title>
        <authorList>
            <person name="Sahin N."/>
            <person name="Ay H."/>
            <person name="Saygin H."/>
        </authorList>
    </citation>
    <scope>NUCLEOTIDE SEQUENCE [LARGE SCALE GENOMIC DNA]</scope>
    <source>
        <strain evidence="3 4">CH32</strain>
    </source>
</reference>
<dbReference type="Proteomes" id="UP000295302">
    <property type="component" value="Unassembled WGS sequence"/>
</dbReference>
<organism evidence="3 4">
    <name type="scientific">Nonomuraea terrae</name>
    <dbReference type="NCBI Taxonomy" id="2530383"/>
    <lineage>
        <taxon>Bacteria</taxon>
        <taxon>Bacillati</taxon>
        <taxon>Actinomycetota</taxon>
        <taxon>Actinomycetes</taxon>
        <taxon>Streptosporangiales</taxon>
        <taxon>Streptosporangiaceae</taxon>
        <taxon>Nonomuraea</taxon>
    </lineage>
</organism>
<dbReference type="GO" id="GO:0016787">
    <property type="term" value="F:hydrolase activity"/>
    <property type="evidence" value="ECO:0007669"/>
    <property type="project" value="UniProtKB-KW"/>
</dbReference>
<dbReference type="PANTHER" id="PTHR43433">
    <property type="entry name" value="HYDROLASE, ALPHA/BETA FOLD FAMILY PROTEIN"/>
    <property type="match status" value="1"/>
</dbReference>
<evidence type="ECO:0000259" key="2">
    <source>
        <dbReference type="Pfam" id="PF00561"/>
    </source>
</evidence>
<name>A0A4R4YB49_9ACTN</name>
<dbReference type="Gene3D" id="3.40.50.1820">
    <property type="entry name" value="alpha/beta hydrolase"/>
    <property type="match status" value="1"/>
</dbReference>
<protein>
    <submittedName>
        <fullName evidence="3">Alpha/beta hydrolase</fullName>
    </submittedName>
</protein>
<dbReference type="Pfam" id="PF00561">
    <property type="entry name" value="Abhydrolase_1"/>
    <property type="match status" value="1"/>
</dbReference>
<evidence type="ECO:0000313" key="4">
    <source>
        <dbReference type="Proteomes" id="UP000295302"/>
    </source>
</evidence>
<evidence type="ECO:0000313" key="3">
    <source>
        <dbReference type="EMBL" id="TDD41666.1"/>
    </source>
</evidence>
<dbReference type="SUPFAM" id="SSF53474">
    <property type="entry name" value="alpha/beta-Hydrolases"/>
    <property type="match status" value="1"/>
</dbReference>
<proteinExistence type="predicted"/>